<accession>A0A437AP10</accession>
<dbReference type="EMBL" id="RCSS01000141">
    <property type="protein sequence ID" value="RVD92808.1"/>
    <property type="molecule type" value="Genomic_DNA"/>
</dbReference>
<gene>
    <name evidence="1" type="ORF">TUBRATIS_006810</name>
</gene>
<evidence type="ECO:0000313" key="1">
    <source>
        <dbReference type="EMBL" id="RVD92808.1"/>
    </source>
</evidence>
<name>A0A437AP10_9MICR</name>
<organism evidence="1 2">
    <name type="scientific">Tubulinosema ratisbonensis</name>
    <dbReference type="NCBI Taxonomy" id="291195"/>
    <lineage>
        <taxon>Eukaryota</taxon>
        <taxon>Fungi</taxon>
        <taxon>Fungi incertae sedis</taxon>
        <taxon>Microsporidia</taxon>
        <taxon>Tubulinosematoidea</taxon>
        <taxon>Tubulinosematidae</taxon>
        <taxon>Tubulinosema</taxon>
    </lineage>
</organism>
<comment type="caution">
    <text evidence="1">The sequence shown here is derived from an EMBL/GenBank/DDBJ whole genome shotgun (WGS) entry which is preliminary data.</text>
</comment>
<dbReference type="VEuPathDB" id="MicrosporidiaDB:TUBRATIS_006810"/>
<dbReference type="Proteomes" id="UP000282876">
    <property type="component" value="Unassembled WGS sequence"/>
</dbReference>
<keyword evidence="2" id="KW-1185">Reference proteome</keyword>
<proteinExistence type="predicted"/>
<dbReference type="AlphaFoldDB" id="A0A437AP10"/>
<protein>
    <submittedName>
        <fullName evidence="1">Uncharacterized protein</fullName>
    </submittedName>
</protein>
<reference evidence="1 2" key="1">
    <citation type="submission" date="2018-10" db="EMBL/GenBank/DDBJ databases">
        <title>Draft genome sequence of the microsporidian Tubulinosema ratisbonensis.</title>
        <authorList>
            <person name="Polonais V."/>
            <person name="Peyretaillade E."/>
            <person name="Niehus S."/>
            <person name="Wawrzyniak I."/>
            <person name="Franchet A."/>
            <person name="Gaspin C."/>
            <person name="Reichstadt M."/>
            <person name="Belser C."/>
            <person name="Labadie K."/>
            <person name="Delbac F."/>
            <person name="Ferrandon D."/>
        </authorList>
    </citation>
    <scope>NUCLEOTIDE SEQUENCE [LARGE SCALE GENOMIC DNA]</scope>
    <source>
        <strain evidence="1 2">Franzen</strain>
    </source>
</reference>
<evidence type="ECO:0000313" key="2">
    <source>
        <dbReference type="Proteomes" id="UP000282876"/>
    </source>
</evidence>
<sequence length="335" mass="39674">MVTKLLKIIGMHIIIIFIGKITLSNTGQNEIFIQNQNATNPVLNSIIMPLRLNNLNSFSNLYSPLFVNPDYYILPLNYKYMLHYNNNLRGMHHTYNYLPYQSLLSHLTQQILAYNEMVANQEPPNYYLGLPIYRIPNIYSQNNFVTYQTILETIKTPEFNAINNQLIFDANLNNSLYKSKIQIIKNQNIFRFRLNFLIRKSMKNNKKSKNVNKALNLMKLIIREFEYDYKHVGLFTIFILFLTRGFKKYTSVDKHTLCGNLLARYKRNRPFSDRAIINTIKIWKSLGLRFDTIKEGYDILMNLGKYFIINPKWKNIKILVCCYKRLTLSSLKRLF</sequence>